<dbReference type="OrthoDB" id="530988at2"/>
<dbReference type="eggNOG" id="COG3793">
    <property type="taxonomic scope" value="Bacteria"/>
</dbReference>
<dbReference type="CDD" id="cd07176">
    <property type="entry name" value="terB"/>
    <property type="match status" value="1"/>
</dbReference>
<keyword evidence="2" id="KW-1185">Reference proteome</keyword>
<evidence type="ECO:0000313" key="1">
    <source>
        <dbReference type="EMBL" id="AFZ53679.1"/>
    </source>
</evidence>
<dbReference type="KEGG" id="can:Cyan10605_1570"/>
<dbReference type="SUPFAM" id="SSF158682">
    <property type="entry name" value="TerB-like"/>
    <property type="match status" value="1"/>
</dbReference>
<evidence type="ECO:0008006" key="3">
    <source>
        <dbReference type="Google" id="ProtNLM"/>
    </source>
</evidence>
<evidence type="ECO:0000313" key="2">
    <source>
        <dbReference type="Proteomes" id="UP000010480"/>
    </source>
</evidence>
<accession>K9Z3I0</accession>
<protein>
    <recommendedName>
        <fullName evidence="3">Co-chaperone DjlA N-terminal domain-containing protein</fullName>
    </recommendedName>
</protein>
<dbReference type="EMBL" id="CP003947">
    <property type="protein sequence ID" value="AFZ53679.1"/>
    <property type="molecule type" value="Genomic_DNA"/>
</dbReference>
<dbReference type="AlphaFoldDB" id="K9Z3I0"/>
<dbReference type="HOGENOM" id="CLU_129283_1_0_3"/>
<dbReference type="RefSeq" id="WP_015219406.1">
    <property type="nucleotide sequence ID" value="NC_019776.1"/>
</dbReference>
<dbReference type="InterPro" id="IPR029024">
    <property type="entry name" value="TerB-like"/>
</dbReference>
<proteinExistence type="predicted"/>
<dbReference type="Proteomes" id="UP000010480">
    <property type="component" value="Chromosome"/>
</dbReference>
<dbReference type="Gene3D" id="1.10.3680.10">
    <property type="entry name" value="TerB-like"/>
    <property type="match status" value="1"/>
</dbReference>
<organism evidence="1 2">
    <name type="scientific">Cyanobacterium aponinum (strain PCC 10605)</name>
    <dbReference type="NCBI Taxonomy" id="755178"/>
    <lineage>
        <taxon>Bacteria</taxon>
        <taxon>Bacillati</taxon>
        <taxon>Cyanobacteriota</taxon>
        <taxon>Cyanophyceae</taxon>
        <taxon>Oscillatoriophycideae</taxon>
        <taxon>Chroococcales</taxon>
        <taxon>Geminocystaceae</taxon>
        <taxon>Cyanobacterium</taxon>
    </lineage>
</organism>
<sequence>MFGNQANFAPAEAFTIIILFSAISDGSFEDEEKDIILNILKRMKTFRYYGGNIVQLMSNCLKYLLKDPIQALAQSVISLPQELHETVFVVATDIIMSDGKVTEKEAATLDMLAKYLSISPTQVTKIIEVIAIKNKG</sequence>
<dbReference type="STRING" id="755178.Cyan10605_1570"/>
<gene>
    <name evidence="1" type="ordered locus">Cyan10605_1570</name>
</gene>
<name>K9Z3I0_CYAAP</name>
<reference evidence="2" key="1">
    <citation type="journal article" date="2013" name="Proc. Natl. Acad. Sci. U.S.A.">
        <title>Improving the coverage of the cyanobacterial phylum using diversity-driven genome sequencing.</title>
        <authorList>
            <person name="Shih P.M."/>
            <person name="Wu D."/>
            <person name="Latifi A."/>
            <person name="Axen S.D."/>
            <person name="Fewer D.P."/>
            <person name="Talla E."/>
            <person name="Calteau A."/>
            <person name="Cai F."/>
            <person name="Tandeau de Marsac N."/>
            <person name="Rippka R."/>
            <person name="Herdman M."/>
            <person name="Sivonen K."/>
            <person name="Coursin T."/>
            <person name="Laurent T."/>
            <person name="Goodwin L."/>
            <person name="Nolan M."/>
            <person name="Davenport K.W."/>
            <person name="Han C.S."/>
            <person name="Rubin E.M."/>
            <person name="Eisen J.A."/>
            <person name="Woyke T."/>
            <person name="Gugger M."/>
            <person name="Kerfeld C.A."/>
        </authorList>
    </citation>
    <scope>NUCLEOTIDE SEQUENCE [LARGE SCALE GENOMIC DNA]</scope>
    <source>
        <strain evidence="2">PCC 10605</strain>
    </source>
</reference>